<dbReference type="AlphaFoldDB" id="A0A1H7IHU7"/>
<protein>
    <submittedName>
        <fullName evidence="2">Uncharacterized protein</fullName>
    </submittedName>
</protein>
<dbReference type="Proteomes" id="UP000182321">
    <property type="component" value="Unassembled WGS sequence"/>
</dbReference>
<proteinExistence type="predicted"/>
<evidence type="ECO:0000313" key="2">
    <source>
        <dbReference type="EMBL" id="SEK62071.1"/>
    </source>
</evidence>
<evidence type="ECO:0000256" key="1">
    <source>
        <dbReference type="SAM" id="Phobius"/>
    </source>
</evidence>
<keyword evidence="1" id="KW-0472">Membrane</keyword>
<name>A0A1H7IHU7_9FIRM</name>
<accession>A0A1H7IHU7</accession>
<organism evidence="2 3">
    <name type="scientific">Pseudobutyrivibrio ruminis</name>
    <dbReference type="NCBI Taxonomy" id="46206"/>
    <lineage>
        <taxon>Bacteria</taxon>
        <taxon>Bacillati</taxon>
        <taxon>Bacillota</taxon>
        <taxon>Clostridia</taxon>
        <taxon>Lachnospirales</taxon>
        <taxon>Lachnospiraceae</taxon>
        <taxon>Pseudobutyrivibrio</taxon>
    </lineage>
</organism>
<keyword evidence="1" id="KW-1133">Transmembrane helix</keyword>
<reference evidence="3" key="1">
    <citation type="submission" date="2016-10" db="EMBL/GenBank/DDBJ databases">
        <authorList>
            <person name="Varghese N."/>
        </authorList>
    </citation>
    <scope>NUCLEOTIDE SEQUENCE [LARGE SCALE GENOMIC DNA]</scope>
    <source>
        <strain evidence="3">ACV-9</strain>
    </source>
</reference>
<feature type="transmembrane region" description="Helical" evidence="1">
    <location>
        <begin position="12"/>
        <end position="29"/>
    </location>
</feature>
<gene>
    <name evidence="2" type="ORF">SAMN02910377_01379</name>
</gene>
<keyword evidence="1" id="KW-0812">Transmembrane</keyword>
<keyword evidence="3" id="KW-1185">Reference proteome</keyword>
<evidence type="ECO:0000313" key="3">
    <source>
        <dbReference type="Proteomes" id="UP000182321"/>
    </source>
</evidence>
<dbReference type="EMBL" id="FNZX01000007">
    <property type="protein sequence ID" value="SEK62071.1"/>
    <property type="molecule type" value="Genomic_DNA"/>
</dbReference>
<sequence length="201" mass="22687">MKKFISKNYKGIFLALAIVLLIVVLIITFNSKNPAKMIQNLDGSDEQAEVLDEASEIEDEGENVILLDNEEVYSFQITDSNNIMLTFERDGNDWVYPDDPTIDINEERIEKLLNYITDVRFVDVIVNDSEDGDGDEYGLNQDSPVYTIKDANGYSTFISIGKTDDKTGQVYFALNYDFSTVYVNSGKLAGVNKYAIEDLIQ</sequence>